<evidence type="ECO:0000313" key="2">
    <source>
        <dbReference type="WBParaSite" id="RSKR_0001000500.1"/>
    </source>
</evidence>
<protein>
    <submittedName>
        <fullName evidence="2">Histidine--tRNA ligase</fullName>
    </submittedName>
</protein>
<reference evidence="2" key="1">
    <citation type="submission" date="2016-11" db="UniProtKB">
        <authorList>
            <consortium name="WormBaseParasite"/>
        </authorList>
    </citation>
    <scope>IDENTIFICATION</scope>
    <source>
        <strain evidence="2">KR3021</strain>
    </source>
</reference>
<dbReference type="Proteomes" id="UP000095286">
    <property type="component" value="Unplaced"/>
</dbReference>
<evidence type="ECO:0000313" key="1">
    <source>
        <dbReference type="Proteomes" id="UP000095286"/>
    </source>
</evidence>
<name>A0AC35UAT9_9BILA</name>
<accession>A0AC35UAT9</accession>
<dbReference type="WBParaSite" id="RSKR_0001000500.1">
    <property type="protein sequence ID" value="RSKR_0001000500.1"/>
    <property type="gene ID" value="RSKR_0001000500"/>
</dbReference>
<sequence length="537" mass="60319">MSELELQITEVGNEIRQLKLDKAEPSIIKERVAVLNALKAQLPPAGGDDKSKPPGRMQLKTVKGTRDFDTKESAVRNILFDLITRVFENHGAGQINTPSLELRDILMGKYGEEGGKLIYDLKDEGGERASLRYDLTVPFARFLAQRKVNTIKKYQIANVYRRDQPYMTKGRYREFAQCDFDIAGAYVSMSCEAECVLIIDEVLSQLALGTYEIRTNHRGLLEGIFEVAGAPQSEFKVVCSSIDKLDKCSWADVREELISVKLVDAKVVDVLGEYVRVRELNPQMNKVQLLEWFERDERASKNKKIMDAVGEMKLMFEYGNAMGVSESAVFEPSLARGLDYYTGVIYEAIILEPSFKLAQVECSEEEQNARIGSVAAGGRYDKLVGDFIHAASGKKKASSKNDVPCIGISFGVERLFTLLEQKLAAEDKKVNSKKTQVFVSNAHASSQLLLERMKVIGTLWKAQICAEYAPKNKVQPLTQIRDCEEENIPLMVVIGDDELKNGTVQIRNVLTRENTVSFEDLFKLLILFLGNQKRRNG</sequence>
<organism evidence="1 2">
    <name type="scientific">Rhabditophanes sp. KR3021</name>
    <dbReference type="NCBI Taxonomy" id="114890"/>
    <lineage>
        <taxon>Eukaryota</taxon>
        <taxon>Metazoa</taxon>
        <taxon>Ecdysozoa</taxon>
        <taxon>Nematoda</taxon>
        <taxon>Chromadorea</taxon>
        <taxon>Rhabditida</taxon>
        <taxon>Tylenchina</taxon>
        <taxon>Panagrolaimomorpha</taxon>
        <taxon>Strongyloidoidea</taxon>
        <taxon>Alloionematidae</taxon>
        <taxon>Rhabditophanes</taxon>
    </lineage>
</organism>
<proteinExistence type="predicted"/>